<evidence type="ECO:0000256" key="2">
    <source>
        <dbReference type="ARBA" id="ARBA00004798"/>
    </source>
</evidence>
<dbReference type="EMBL" id="VDEP01000471">
    <property type="protein sequence ID" value="KAA1076007.1"/>
    <property type="molecule type" value="Genomic_DNA"/>
</dbReference>
<comment type="pathway">
    <text evidence="2 7">Carbohydrate degradation; glycolysis; pyruvate from D-glyceraldehyde 3-phosphate: step 3/5.</text>
</comment>
<proteinExistence type="inferred from homology"/>
<dbReference type="UniPathway" id="UPA00109">
    <property type="reaction ID" value="UER00186"/>
</dbReference>
<dbReference type="Gene3D" id="3.40.50.1240">
    <property type="entry name" value="Phosphoglycerate mutase-like"/>
    <property type="match status" value="1"/>
</dbReference>
<evidence type="ECO:0000256" key="4">
    <source>
        <dbReference type="ARBA" id="ARBA00023152"/>
    </source>
</evidence>
<dbReference type="PANTHER" id="PTHR11931">
    <property type="entry name" value="PHOSPHOGLYCERATE MUTASE"/>
    <property type="match status" value="1"/>
</dbReference>
<dbReference type="OrthoDB" id="354304at2759"/>
<organism evidence="9 12">
    <name type="scientific">Puccinia graminis f. sp. tritici</name>
    <dbReference type="NCBI Taxonomy" id="56615"/>
    <lineage>
        <taxon>Eukaryota</taxon>
        <taxon>Fungi</taxon>
        <taxon>Dikarya</taxon>
        <taxon>Basidiomycota</taxon>
        <taxon>Pucciniomycotina</taxon>
        <taxon>Pucciniomycetes</taxon>
        <taxon>Pucciniales</taxon>
        <taxon>Pucciniaceae</taxon>
        <taxon>Puccinia</taxon>
    </lineage>
</organism>
<evidence type="ECO:0000256" key="7">
    <source>
        <dbReference type="RuleBase" id="RU004511"/>
    </source>
</evidence>
<protein>
    <recommendedName>
        <fullName evidence="7">Phosphoglycerate mutase</fullName>
        <ecNumber evidence="7">5.4.2.11</ecNumber>
    </recommendedName>
</protein>
<dbReference type="NCBIfam" id="TIGR01258">
    <property type="entry name" value="pgm_1"/>
    <property type="match status" value="1"/>
</dbReference>
<dbReference type="InterPro" id="IPR001345">
    <property type="entry name" value="PG/BPGM_mutase_AS"/>
</dbReference>
<evidence type="ECO:0000256" key="1">
    <source>
        <dbReference type="ARBA" id="ARBA00000380"/>
    </source>
</evidence>
<dbReference type="Proteomes" id="UP000324748">
    <property type="component" value="Unassembled WGS sequence"/>
</dbReference>
<dbReference type="EC" id="5.4.2.11" evidence="7"/>
<dbReference type="SUPFAM" id="SSF53254">
    <property type="entry name" value="Phosphoglycerate mutase-like"/>
    <property type="match status" value="1"/>
</dbReference>
<keyword evidence="11" id="KW-1185">Reference proteome</keyword>
<gene>
    <name evidence="10" type="ORF">PGT21_032012</name>
    <name evidence="9" type="ORF">PGTUg99_033071</name>
</gene>
<comment type="caution">
    <text evidence="9">The sequence shown here is derived from an EMBL/GenBank/DDBJ whole genome shotgun (WGS) entry which is preliminary data.</text>
</comment>
<dbReference type="GO" id="GO:0004619">
    <property type="term" value="F:phosphoglycerate mutase activity"/>
    <property type="evidence" value="ECO:0007669"/>
    <property type="project" value="UniProtKB-EC"/>
</dbReference>
<evidence type="ECO:0000313" key="10">
    <source>
        <dbReference type="EMBL" id="KAA1091357.1"/>
    </source>
</evidence>
<dbReference type="GO" id="GO:0006096">
    <property type="term" value="P:glycolytic process"/>
    <property type="evidence" value="ECO:0007669"/>
    <property type="project" value="UniProtKB-UniPathway"/>
</dbReference>
<dbReference type="SMART" id="SM00855">
    <property type="entry name" value="PGAM"/>
    <property type="match status" value="1"/>
</dbReference>
<dbReference type="AlphaFoldDB" id="A0A5B0MFP0"/>
<evidence type="ECO:0000313" key="12">
    <source>
        <dbReference type="Proteomes" id="UP000325313"/>
    </source>
</evidence>
<dbReference type="CDD" id="cd07067">
    <property type="entry name" value="HP_PGM_like"/>
    <property type="match status" value="1"/>
</dbReference>
<dbReference type="Proteomes" id="UP000325313">
    <property type="component" value="Unassembled WGS sequence"/>
</dbReference>
<feature type="chain" id="PRO_5033473529" description="Phosphoglycerate mutase" evidence="8">
    <location>
        <begin position="24"/>
        <end position="248"/>
    </location>
</feature>
<feature type="binding site" evidence="6">
    <location>
        <begin position="48"/>
        <end position="55"/>
    </location>
    <ligand>
        <name>substrate</name>
    </ligand>
</feature>
<name>A0A5B0MFP0_PUCGR</name>
<dbReference type="InterPro" id="IPR029033">
    <property type="entry name" value="His_PPase_superfam"/>
</dbReference>
<comment type="similarity">
    <text evidence="3 7">Belongs to the phosphoglycerate mutase family. BPG-dependent PGAM subfamily.</text>
</comment>
<evidence type="ECO:0000313" key="11">
    <source>
        <dbReference type="Proteomes" id="UP000324748"/>
    </source>
</evidence>
<dbReference type="InterPro" id="IPR005952">
    <property type="entry name" value="Phosphogly_mut1"/>
</dbReference>
<comment type="catalytic activity">
    <reaction evidence="1 7">
        <text>(2R)-2-phosphoglycerate = (2R)-3-phosphoglycerate</text>
        <dbReference type="Rhea" id="RHEA:15901"/>
        <dbReference type="ChEBI" id="CHEBI:58272"/>
        <dbReference type="ChEBI" id="CHEBI:58289"/>
        <dbReference type="EC" id="5.4.2.11"/>
    </reaction>
</comment>
<evidence type="ECO:0000256" key="5">
    <source>
        <dbReference type="ARBA" id="ARBA00023235"/>
    </source>
</evidence>
<keyword evidence="5 7" id="KW-0413">Isomerase</keyword>
<reference evidence="11 12" key="1">
    <citation type="submission" date="2019-05" db="EMBL/GenBank/DDBJ databases">
        <title>Emergence of the Ug99 lineage of the wheat stem rust pathogen through somatic hybridization.</title>
        <authorList>
            <person name="Li F."/>
            <person name="Upadhyaya N.M."/>
            <person name="Sperschneider J."/>
            <person name="Matny O."/>
            <person name="Nguyen-Phuc H."/>
            <person name="Mago R."/>
            <person name="Raley C."/>
            <person name="Miller M.E."/>
            <person name="Silverstein K.A.T."/>
            <person name="Henningsen E."/>
            <person name="Hirsch C.D."/>
            <person name="Visser B."/>
            <person name="Pretorius Z.A."/>
            <person name="Steffenson B.J."/>
            <person name="Schwessinger B."/>
            <person name="Dodds P.N."/>
            <person name="Figueroa M."/>
        </authorList>
    </citation>
    <scope>NUCLEOTIDE SEQUENCE [LARGE SCALE GENOMIC DNA]</scope>
    <source>
        <strain evidence="10">21-0</strain>
        <strain evidence="9 12">Ug99</strain>
    </source>
</reference>
<keyword evidence="8" id="KW-0732">Signal</keyword>
<accession>A0A5B0MFP0</accession>
<dbReference type="Pfam" id="PF00300">
    <property type="entry name" value="His_Phos_1"/>
    <property type="match status" value="1"/>
</dbReference>
<feature type="binding site" evidence="6">
    <location>
        <position position="137"/>
    </location>
    <ligand>
        <name>substrate</name>
    </ligand>
</feature>
<evidence type="ECO:0000256" key="6">
    <source>
        <dbReference type="PIRSR" id="PIRSR613078-2"/>
    </source>
</evidence>
<dbReference type="PROSITE" id="PS00175">
    <property type="entry name" value="PG_MUTASE"/>
    <property type="match status" value="1"/>
</dbReference>
<dbReference type="InterPro" id="IPR013078">
    <property type="entry name" value="His_Pase_superF_clade-1"/>
</dbReference>
<sequence length="248" mass="28117">MSIHLKYQQIVLLLCSFFLQSGCFETELSKTIEHYNQGTTHSKIVLIRHGESVANAERKFSWPEVPLTAQGYRQAQYAANIVQSHNIAFDCAYTSGLKRAQDTLTVILRALACQGIPTKQAAELNTRSFGDLGKWTKDRACAQFGEDQVKLWYGIEYENVADVAPPGGETLRYCENRARSYYMNEIKNKVLAGKNILVAISRNPIYSLMKQIEGSQLKPVPIEEMKNALPIIYELDSRGKVLRRTMYK</sequence>
<evidence type="ECO:0000256" key="8">
    <source>
        <dbReference type="SAM" id="SignalP"/>
    </source>
</evidence>
<feature type="binding site" evidence="6">
    <location>
        <position position="99"/>
    </location>
    <ligand>
        <name>substrate</name>
    </ligand>
</feature>
<dbReference type="EMBL" id="VSWC01000092">
    <property type="protein sequence ID" value="KAA1091357.1"/>
    <property type="molecule type" value="Genomic_DNA"/>
</dbReference>
<feature type="signal peptide" evidence="8">
    <location>
        <begin position="1"/>
        <end position="23"/>
    </location>
</feature>
<evidence type="ECO:0000256" key="3">
    <source>
        <dbReference type="ARBA" id="ARBA00006717"/>
    </source>
</evidence>
<keyword evidence="4 7" id="KW-0324">Glycolysis</keyword>
<evidence type="ECO:0000313" key="9">
    <source>
        <dbReference type="EMBL" id="KAA1076007.1"/>
    </source>
</evidence>